<dbReference type="AlphaFoldDB" id="A0AAV5LRB8"/>
<dbReference type="EMBL" id="BPVZ01000134">
    <property type="protein sequence ID" value="GKV39348.1"/>
    <property type="molecule type" value="Genomic_DNA"/>
</dbReference>
<keyword evidence="3" id="KW-1185">Reference proteome</keyword>
<gene>
    <name evidence="2" type="ORF">SLEP1_g47130</name>
</gene>
<keyword evidence="1" id="KW-0611">Plant defense</keyword>
<dbReference type="InterPro" id="IPR032675">
    <property type="entry name" value="LRR_dom_sf"/>
</dbReference>
<accession>A0AAV5LRB8</accession>
<sequence>MLEKHRREFINRHILPSGLPSCTALEELAIADCDNLISIPDDLRRSWSLPRLKKLTIGGFSTKLQEFPDQGFIGSSLEELTLIAWGQPREHLPDQIQHLTALESLDISDFDGLDALPNWFENLSSLQVLKISNCKSLKHMEAI</sequence>
<evidence type="ECO:0000313" key="3">
    <source>
        <dbReference type="Proteomes" id="UP001054252"/>
    </source>
</evidence>
<dbReference type="PANTHER" id="PTHR36766">
    <property type="entry name" value="PLANT BROAD-SPECTRUM MILDEW RESISTANCE PROTEIN RPW8"/>
    <property type="match status" value="1"/>
</dbReference>
<dbReference type="Proteomes" id="UP001054252">
    <property type="component" value="Unassembled WGS sequence"/>
</dbReference>
<evidence type="ECO:0000256" key="1">
    <source>
        <dbReference type="ARBA" id="ARBA00022821"/>
    </source>
</evidence>
<evidence type="ECO:0000313" key="2">
    <source>
        <dbReference type="EMBL" id="GKV39348.1"/>
    </source>
</evidence>
<dbReference type="Gene3D" id="3.80.10.10">
    <property type="entry name" value="Ribonuclease Inhibitor"/>
    <property type="match status" value="1"/>
</dbReference>
<dbReference type="PANTHER" id="PTHR36766:SF70">
    <property type="entry name" value="DISEASE RESISTANCE PROTEIN RGA4"/>
    <property type="match status" value="1"/>
</dbReference>
<protein>
    <submittedName>
        <fullName evidence="2">Uncharacterized protein</fullName>
    </submittedName>
</protein>
<comment type="caution">
    <text evidence="2">The sequence shown here is derived from an EMBL/GenBank/DDBJ whole genome shotgun (WGS) entry which is preliminary data.</text>
</comment>
<name>A0AAV5LRB8_9ROSI</name>
<proteinExistence type="predicted"/>
<dbReference type="SUPFAM" id="SSF52047">
    <property type="entry name" value="RNI-like"/>
    <property type="match status" value="1"/>
</dbReference>
<organism evidence="2 3">
    <name type="scientific">Rubroshorea leprosula</name>
    <dbReference type="NCBI Taxonomy" id="152421"/>
    <lineage>
        <taxon>Eukaryota</taxon>
        <taxon>Viridiplantae</taxon>
        <taxon>Streptophyta</taxon>
        <taxon>Embryophyta</taxon>
        <taxon>Tracheophyta</taxon>
        <taxon>Spermatophyta</taxon>
        <taxon>Magnoliopsida</taxon>
        <taxon>eudicotyledons</taxon>
        <taxon>Gunneridae</taxon>
        <taxon>Pentapetalae</taxon>
        <taxon>rosids</taxon>
        <taxon>malvids</taxon>
        <taxon>Malvales</taxon>
        <taxon>Dipterocarpaceae</taxon>
        <taxon>Rubroshorea</taxon>
    </lineage>
</organism>
<dbReference type="GO" id="GO:0006952">
    <property type="term" value="P:defense response"/>
    <property type="evidence" value="ECO:0007669"/>
    <property type="project" value="UniProtKB-KW"/>
</dbReference>
<reference evidence="2 3" key="1">
    <citation type="journal article" date="2021" name="Commun. Biol.">
        <title>The genome of Shorea leprosula (Dipterocarpaceae) highlights the ecological relevance of drought in aseasonal tropical rainforests.</title>
        <authorList>
            <person name="Ng K.K.S."/>
            <person name="Kobayashi M.J."/>
            <person name="Fawcett J.A."/>
            <person name="Hatakeyama M."/>
            <person name="Paape T."/>
            <person name="Ng C.H."/>
            <person name="Ang C.C."/>
            <person name="Tnah L.H."/>
            <person name="Lee C.T."/>
            <person name="Nishiyama T."/>
            <person name="Sese J."/>
            <person name="O'Brien M.J."/>
            <person name="Copetti D."/>
            <person name="Mohd Noor M.I."/>
            <person name="Ong R.C."/>
            <person name="Putra M."/>
            <person name="Sireger I.Z."/>
            <person name="Indrioko S."/>
            <person name="Kosugi Y."/>
            <person name="Izuno A."/>
            <person name="Isagi Y."/>
            <person name="Lee S.L."/>
            <person name="Shimizu K.K."/>
        </authorList>
    </citation>
    <scope>NUCLEOTIDE SEQUENCE [LARGE SCALE GENOMIC DNA]</scope>
    <source>
        <strain evidence="2">214</strain>
    </source>
</reference>